<accession>A0ABS3VFP6</accession>
<feature type="region of interest" description="Disordered" evidence="6">
    <location>
        <begin position="352"/>
        <end position="376"/>
    </location>
</feature>
<dbReference type="Gene3D" id="6.10.340.10">
    <property type="match status" value="1"/>
</dbReference>
<evidence type="ECO:0000313" key="9">
    <source>
        <dbReference type="Proteomes" id="UP000671399"/>
    </source>
</evidence>
<keyword evidence="9" id="KW-1185">Reference proteome</keyword>
<dbReference type="RefSeq" id="WP_208569941.1">
    <property type="nucleotide sequence ID" value="NZ_JAGFWR010000024.1"/>
</dbReference>
<evidence type="ECO:0000256" key="6">
    <source>
        <dbReference type="SAM" id="MobiDB-lite"/>
    </source>
</evidence>
<keyword evidence="4" id="KW-0808">Transferase</keyword>
<reference evidence="8 9" key="1">
    <citation type="submission" date="2021-03" db="EMBL/GenBank/DDBJ databases">
        <authorList>
            <person name="Lee D.-H."/>
        </authorList>
    </citation>
    <scope>NUCLEOTIDE SEQUENCE [LARGE SCALE GENOMIC DNA]</scope>
    <source>
        <strain evidence="8 9">MMS20-R2-23</strain>
    </source>
</reference>
<proteinExistence type="predicted"/>
<dbReference type="PANTHER" id="PTHR45436:SF5">
    <property type="entry name" value="SENSOR HISTIDINE KINASE TRCS"/>
    <property type="match status" value="1"/>
</dbReference>
<dbReference type="SUPFAM" id="SSF55874">
    <property type="entry name" value="ATPase domain of HSP90 chaperone/DNA topoisomerase II/histidine kinase"/>
    <property type="match status" value="1"/>
</dbReference>
<dbReference type="Pfam" id="PF08376">
    <property type="entry name" value="NIT"/>
    <property type="match status" value="1"/>
</dbReference>
<comment type="catalytic activity">
    <reaction evidence="1">
        <text>ATP + protein L-histidine = ADP + protein N-phospho-L-histidine.</text>
        <dbReference type="EC" id="2.7.13.3"/>
    </reaction>
</comment>
<sequence length="759" mass="80065">MPVVRRLALLLVVPLVATVLFAAWGVASTGQRARAADRLQALVAVSAVSGEVVDELSRERLVAAQFLTSSSASVDPLLAQVARTDRIIADYRQRRGRFGAVDVEAGRLFAAFDGQLGQLSALRDQVRGRSVSLSTVLVRYRVAVSQGLAVREAVGQVGGADAEIAGQLRVAAALSRASEYAGVQQTAVLAGGGVVLTQAAQRELAAARAGYEEALLTVANGSSGRWRSWLDQALTGPGVLTAQRFDDEVSRARVGSRLRVDAADWVQATGELRDRLHGVQTRVDADIAAEVSRRRAAQWTTTAVLTGAALALVAVAGVLTLWQGRALARRLRRVRDAVTRVASRDLPDLVRRISATDPGDPSAMPAAPPALAPTGRSRDEIDEVTAAFDALALTVYETAADLARQRLVAAGAVEAVGRRCQGMAHLLMRELDRAERDEADEKTLATLFAVDNLAAQLLHATQSLLVLSGRALGSVHPEPVALVTVAQAALSRIREYRRVVVGSVDGRVSVPPALIDDLVHLLASLLDNATRYSPGETVISGHLLGDQVVVQVIDTGAGITPDLMARLNAELAAPAPMIAVEHIRRQGVATVAMLAAVHGLRVRLVAGQPQGTVAVVEIPVSAVLIAAPPPPVVPALPARRPHSHAVDAPTQALPLIPAPRPPLDRQSTPVYEATTRQSPVSPWFVEGATVHLPPAGPTPYGGAATTVNGLPKRQPMRTPYAPPPVSARPPSRRPDGLAGTARAYQRGLGHRFPQPKEGQ</sequence>
<dbReference type="EMBL" id="JAGFWR010000024">
    <property type="protein sequence ID" value="MBO4164400.1"/>
    <property type="molecule type" value="Genomic_DNA"/>
</dbReference>
<dbReference type="Proteomes" id="UP000671399">
    <property type="component" value="Unassembled WGS sequence"/>
</dbReference>
<protein>
    <recommendedName>
        <fullName evidence="2">histidine kinase</fullName>
        <ecNumber evidence="2">2.7.13.3</ecNumber>
    </recommendedName>
</protein>
<name>A0ABS3VFP6_9ACTN</name>
<dbReference type="PANTHER" id="PTHR45436">
    <property type="entry name" value="SENSOR HISTIDINE KINASE YKOH"/>
    <property type="match status" value="1"/>
</dbReference>
<evidence type="ECO:0000256" key="4">
    <source>
        <dbReference type="ARBA" id="ARBA00022679"/>
    </source>
</evidence>
<evidence type="ECO:0000256" key="5">
    <source>
        <dbReference type="ARBA" id="ARBA00022777"/>
    </source>
</evidence>
<evidence type="ECO:0000256" key="3">
    <source>
        <dbReference type="ARBA" id="ARBA00022553"/>
    </source>
</evidence>
<evidence type="ECO:0000313" key="8">
    <source>
        <dbReference type="EMBL" id="MBO4164400.1"/>
    </source>
</evidence>
<feature type="region of interest" description="Disordered" evidence="6">
    <location>
        <begin position="695"/>
        <end position="759"/>
    </location>
</feature>
<organism evidence="8 9">
    <name type="scientific">Micromonospora antibiotica</name>
    <dbReference type="NCBI Taxonomy" id="2807623"/>
    <lineage>
        <taxon>Bacteria</taxon>
        <taxon>Bacillati</taxon>
        <taxon>Actinomycetota</taxon>
        <taxon>Actinomycetes</taxon>
        <taxon>Micromonosporales</taxon>
        <taxon>Micromonosporaceae</taxon>
        <taxon>Micromonospora</taxon>
    </lineage>
</organism>
<evidence type="ECO:0000259" key="7">
    <source>
        <dbReference type="SMART" id="SM00387"/>
    </source>
</evidence>
<evidence type="ECO:0000256" key="2">
    <source>
        <dbReference type="ARBA" id="ARBA00012438"/>
    </source>
</evidence>
<comment type="caution">
    <text evidence="8">The sequence shown here is derived from an EMBL/GenBank/DDBJ whole genome shotgun (WGS) entry which is preliminary data.</text>
</comment>
<dbReference type="Pfam" id="PF02518">
    <property type="entry name" value="HATPase_c"/>
    <property type="match status" value="1"/>
</dbReference>
<gene>
    <name evidence="8" type="ORF">JQN83_26830</name>
</gene>
<dbReference type="InterPro" id="IPR050428">
    <property type="entry name" value="TCS_sensor_his_kinase"/>
</dbReference>
<dbReference type="EC" id="2.7.13.3" evidence="2"/>
<dbReference type="Gene3D" id="3.30.565.10">
    <property type="entry name" value="Histidine kinase-like ATPase, C-terminal domain"/>
    <property type="match status" value="1"/>
</dbReference>
<keyword evidence="3" id="KW-0597">Phosphoprotein</keyword>
<evidence type="ECO:0000256" key="1">
    <source>
        <dbReference type="ARBA" id="ARBA00000085"/>
    </source>
</evidence>
<dbReference type="SMART" id="SM00387">
    <property type="entry name" value="HATPase_c"/>
    <property type="match status" value="1"/>
</dbReference>
<dbReference type="InterPro" id="IPR036890">
    <property type="entry name" value="HATPase_C_sf"/>
</dbReference>
<dbReference type="InterPro" id="IPR003594">
    <property type="entry name" value="HATPase_dom"/>
</dbReference>
<feature type="domain" description="Histidine kinase/HSP90-like ATPase" evidence="7">
    <location>
        <begin position="513"/>
        <end position="622"/>
    </location>
</feature>
<keyword evidence="5" id="KW-0418">Kinase</keyword>
<dbReference type="InterPro" id="IPR013587">
    <property type="entry name" value="Nitrate/nitrite_sensing"/>
</dbReference>